<dbReference type="RefSeq" id="WP_338604569.1">
    <property type="nucleotide sequence ID" value="NZ_AP028679.1"/>
</dbReference>
<evidence type="ECO:0000313" key="4">
    <source>
        <dbReference type="EMBL" id="BEQ13177.1"/>
    </source>
</evidence>
<dbReference type="Proteomes" id="UP001366166">
    <property type="component" value="Chromosome"/>
</dbReference>
<dbReference type="EMBL" id="AP028679">
    <property type="protein sequence ID" value="BEQ13177.1"/>
    <property type="molecule type" value="Genomic_DNA"/>
</dbReference>
<keyword evidence="2" id="KW-0472">Membrane</keyword>
<evidence type="ECO:0000256" key="1">
    <source>
        <dbReference type="PROSITE-ProRule" id="PRU00339"/>
    </source>
</evidence>
<evidence type="ECO:0000313" key="5">
    <source>
        <dbReference type="Proteomes" id="UP001366166"/>
    </source>
</evidence>
<gene>
    <name evidence="4" type="ORF">FAK_02430</name>
</gene>
<name>A0AAU9E9B0_9BACT</name>
<keyword evidence="2" id="KW-0812">Transmembrane</keyword>
<dbReference type="AlphaFoldDB" id="A0AAU9E9B0"/>
<keyword evidence="5" id="KW-1185">Reference proteome</keyword>
<reference evidence="5" key="1">
    <citation type="journal article" date="2023" name="Arch. Microbiol.">
        <title>Desulfoferula mesophilus gen. nov. sp. nov., a mesophilic sulfate-reducing bacterium isolated from a brackish lake sediment.</title>
        <authorList>
            <person name="Watanabe T."/>
            <person name="Yabe T."/>
            <person name="Tsuji J.M."/>
            <person name="Fukui M."/>
        </authorList>
    </citation>
    <scope>NUCLEOTIDE SEQUENCE [LARGE SCALE GENOMIC DNA]</scope>
    <source>
        <strain evidence="5">12FAK</strain>
    </source>
</reference>
<feature type="transmembrane region" description="Helical" evidence="2">
    <location>
        <begin position="12"/>
        <end position="33"/>
    </location>
</feature>
<dbReference type="PROSITE" id="PS50005">
    <property type="entry name" value="TPR"/>
    <property type="match status" value="1"/>
</dbReference>
<dbReference type="KEGG" id="dmp:FAK_02430"/>
<keyword evidence="2" id="KW-1133">Transmembrane helix</keyword>
<dbReference type="InterPro" id="IPR013229">
    <property type="entry name" value="PEGA"/>
</dbReference>
<feature type="domain" description="PEGA" evidence="3">
    <location>
        <begin position="243"/>
        <end position="296"/>
    </location>
</feature>
<feature type="domain" description="PEGA" evidence="3">
    <location>
        <begin position="172"/>
        <end position="213"/>
    </location>
</feature>
<organism evidence="4 5">
    <name type="scientific">Desulfoferula mesophila</name>
    <dbReference type="NCBI Taxonomy" id="3058419"/>
    <lineage>
        <taxon>Bacteria</taxon>
        <taxon>Pseudomonadati</taxon>
        <taxon>Thermodesulfobacteriota</taxon>
        <taxon>Desulfarculia</taxon>
        <taxon>Desulfarculales</taxon>
        <taxon>Desulfarculaceae</taxon>
        <taxon>Desulfoferula</taxon>
    </lineage>
</organism>
<dbReference type="Pfam" id="PF08308">
    <property type="entry name" value="PEGA"/>
    <property type="match status" value="2"/>
</dbReference>
<dbReference type="SUPFAM" id="SSF48452">
    <property type="entry name" value="TPR-like"/>
    <property type="match status" value="1"/>
</dbReference>
<keyword evidence="1" id="KW-0802">TPR repeat</keyword>
<dbReference type="Gene3D" id="1.25.40.10">
    <property type="entry name" value="Tetratricopeptide repeat domain"/>
    <property type="match status" value="1"/>
</dbReference>
<proteinExistence type="predicted"/>
<protein>
    <recommendedName>
        <fullName evidence="3">PEGA domain-containing protein</fullName>
    </recommendedName>
</protein>
<evidence type="ECO:0000256" key="2">
    <source>
        <dbReference type="SAM" id="Phobius"/>
    </source>
</evidence>
<accession>A0AAU9E9B0</accession>
<evidence type="ECO:0000259" key="3">
    <source>
        <dbReference type="Pfam" id="PF08308"/>
    </source>
</evidence>
<feature type="repeat" description="TPR" evidence="1">
    <location>
        <begin position="119"/>
        <end position="152"/>
    </location>
</feature>
<dbReference type="InterPro" id="IPR019734">
    <property type="entry name" value="TPR_rpt"/>
</dbReference>
<sequence>MKLFVAYIVKGLRAKVVIGVALAFVAIIVVPLLSGNIPATPRCLALAATADQETRAIELLDKGEFAASSGRFTEAAHFWNLALQIIPDWQPALGRLAQLPQRRACYDAEQAARARQSRARLAFVEGVNFFNAEDYQEAARLFQACLEVFPEDELVLHHLQACQNMLRELKEGSLQVKSDPRGQVYLDGQLRGMTPIIIEGITIGRHLVSVSSCGASARRELDVKPRTLSTVSFFITGGTLEVTCQPAADIFFDGSYLGTTPLRVIGLPVGDHTLQAHRSGLASKTLSVSLRGDSVNFLKLKLGTGAKGE</sequence>
<dbReference type="InterPro" id="IPR011990">
    <property type="entry name" value="TPR-like_helical_dom_sf"/>
</dbReference>